<dbReference type="GO" id="GO:0008955">
    <property type="term" value="F:peptidoglycan glycosyltransferase activity"/>
    <property type="evidence" value="ECO:0007669"/>
    <property type="project" value="UniProtKB-EC"/>
</dbReference>
<dbReference type="RefSeq" id="WP_068389533.1">
    <property type="nucleotide sequence ID" value="NZ_LSZO01000135.1"/>
</dbReference>
<evidence type="ECO:0000256" key="7">
    <source>
        <dbReference type="ARBA" id="ARBA00022692"/>
    </source>
</evidence>
<keyword evidence="10 21" id="KW-1133">Transmembrane helix</keyword>
<evidence type="ECO:0000256" key="15">
    <source>
        <dbReference type="ARBA" id="ARBA00033270"/>
    </source>
</evidence>
<dbReference type="OrthoDB" id="9768187at2"/>
<keyword evidence="13" id="KW-0961">Cell wall biogenesis/degradation</keyword>
<dbReference type="GO" id="GO:0071555">
    <property type="term" value="P:cell wall organization"/>
    <property type="evidence" value="ECO:0007669"/>
    <property type="project" value="UniProtKB-KW"/>
</dbReference>
<feature type="transmembrane region" description="Helical" evidence="21">
    <location>
        <begin position="123"/>
        <end position="140"/>
    </location>
</feature>
<evidence type="ECO:0000256" key="5">
    <source>
        <dbReference type="ARBA" id="ARBA00022676"/>
    </source>
</evidence>
<dbReference type="GO" id="GO:0009252">
    <property type="term" value="P:peptidoglycan biosynthetic process"/>
    <property type="evidence" value="ECO:0007669"/>
    <property type="project" value="UniProtKB-KW"/>
</dbReference>
<evidence type="ECO:0000256" key="2">
    <source>
        <dbReference type="ARBA" id="ARBA00004752"/>
    </source>
</evidence>
<evidence type="ECO:0000256" key="13">
    <source>
        <dbReference type="ARBA" id="ARBA00023316"/>
    </source>
</evidence>
<feature type="transmembrane region" description="Helical" evidence="21">
    <location>
        <begin position="172"/>
        <end position="189"/>
    </location>
</feature>
<evidence type="ECO:0000256" key="12">
    <source>
        <dbReference type="ARBA" id="ARBA00023306"/>
    </source>
</evidence>
<comment type="similarity">
    <text evidence="16">Belongs to the SEDS family. FtsW subfamily.</text>
</comment>
<keyword evidence="5" id="KW-0328">Glycosyltransferase</keyword>
<feature type="transmembrane region" description="Helical" evidence="21">
    <location>
        <begin position="86"/>
        <end position="103"/>
    </location>
</feature>
<feature type="transmembrane region" description="Helical" evidence="21">
    <location>
        <begin position="346"/>
        <end position="369"/>
    </location>
</feature>
<dbReference type="NCBIfam" id="TIGR02614">
    <property type="entry name" value="ftsW"/>
    <property type="match status" value="1"/>
</dbReference>
<comment type="caution">
    <text evidence="22">The sequence shown here is derived from an EMBL/GenBank/DDBJ whole genome shotgun (WGS) entry which is preliminary data.</text>
</comment>
<keyword evidence="23" id="KW-1185">Reference proteome</keyword>
<feature type="transmembrane region" description="Helical" evidence="21">
    <location>
        <begin position="20"/>
        <end position="39"/>
    </location>
</feature>
<evidence type="ECO:0000256" key="14">
    <source>
        <dbReference type="ARBA" id="ARBA00032370"/>
    </source>
</evidence>
<keyword evidence="4" id="KW-0132">Cell division</keyword>
<dbReference type="PROSITE" id="PS00428">
    <property type="entry name" value="FTSW_RODA_SPOVE"/>
    <property type="match status" value="1"/>
</dbReference>
<dbReference type="Proteomes" id="UP000072660">
    <property type="component" value="Unassembled WGS sequence"/>
</dbReference>
<proteinExistence type="inferred from homology"/>
<protein>
    <recommendedName>
        <fullName evidence="17">Probable peptidoglycan glycosyltransferase FtsW</fullName>
        <ecNumber evidence="19">2.4.99.28</ecNumber>
    </recommendedName>
    <alternativeName>
        <fullName evidence="18">Cell division protein FtsW</fullName>
    </alternativeName>
    <alternativeName>
        <fullName evidence="15">Cell wall polymerase</fullName>
    </alternativeName>
    <alternativeName>
        <fullName evidence="14">Peptidoglycan polymerase</fullName>
    </alternativeName>
</protein>
<keyword evidence="8" id="KW-0133">Cell shape</keyword>
<dbReference type="PANTHER" id="PTHR30474">
    <property type="entry name" value="CELL CYCLE PROTEIN"/>
    <property type="match status" value="1"/>
</dbReference>
<comment type="subcellular location">
    <subcellularLocation>
        <location evidence="1">Cell membrane</location>
        <topology evidence="1">Multi-pass membrane protein</topology>
    </subcellularLocation>
</comment>
<comment type="pathway">
    <text evidence="2">Cell wall biogenesis; peptidoglycan biosynthesis.</text>
</comment>
<evidence type="ECO:0000256" key="6">
    <source>
        <dbReference type="ARBA" id="ARBA00022679"/>
    </source>
</evidence>
<accession>A0A139SUZ2</accession>
<dbReference type="InterPro" id="IPR001182">
    <property type="entry name" value="FtsW/RodA"/>
</dbReference>
<dbReference type="InterPro" id="IPR013437">
    <property type="entry name" value="FtsW"/>
</dbReference>
<evidence type="ECO:0000256" key="1">
    <source>
        <dbReference type="ARBA" id="ARBA00004651"/>
    </source>
</evidence>
<dbReference type="EMBL" id="LSZO01000135">
    <property type="protein sequence ID" value="KXU38407.1"/>
    <property type="molecule type" value="Genomic_DNA"/>
</dbReference>
<evidence type="ECO:0000256" key="4">
    <source>
        <dbReference type="ARBA" id="ARBA00022618"/>
    </source>
</evidence>
<evidence type="ECO:0000256" key="16">
    <source>
        <dbReference type="ARBA" id="ARBA00038053"/>
    </source>
</evidence>
<evidence type="ECO:0000256" key="3">
    <source>
        <dbReference type="ARBA" id="ARBA00022475"/>
    </source>
</evidence>
<dbReference type="Pfam" id="PF01098">
    <property type="entry name" value="FTSW_RODA_SPOVE"/>
    <property type="match status" value="1"/>
</dbReference>
<evidence type="ECO:0000256" key="21">
    <source>
        <dbReference type="SAM" id="Phobius"/>
    </source>
</evidence>
<evidence type="ECO:0000256" key="9">
    <source>
        <dbReference type="ARBA" id="ARBA00022984"/>
    </source>
</evidence>
<keyword evidence="12" id="KW-0131">Cell cycle</keyword>
<keyword evidence="7 21" id="KW-0812">Transmembrane</keyword>
<dbReference type="GO" id="GO:0015648">
    <property type="term" value="F:lipid-linked peptidoglycan transporter activity"/>
    <property type="evidence" value="ECO:0007669"/>
    <property type="project" value="TreeGrafter"/>
</dbReference>
<evidence type="ECO:0000256" key="20">
    <source>
        <dbReference type="ARBA" id="ARBA00049902"/>
    </source>
</evidence>
<dbReference type="GO" id="GO:0051301">
    <property type="term" value="P:cell division"/>
    <property type="evidence" value="ECO:0007669"/>
    <property type="project" value="UniProtKB-KW"/>
</dbReference>
<reference evidence="22 23" key="1">
    <citation type="submission" date="2016-02" db="EMBL/GenBank/DDBJ databases">
        <authorList>
            <person name="Wen L."/>
            <person name="He K."/>
            <person name="Yang H."/>
        </authorList>
    </citation>
    <scope>NUCLEOTIDE SEQUENCE [LARGE SCALE GENOMIC DNA]</scope>
    <source>
        <strain evidence="22 23">CV58</strain>
    </source>
</reference>
<evidence type="ECO:0000313" key="23">
    <source>
        <dbReference type="Proteomes" id="UP000072660"/>
    </source>
</evidence>
<gene>
    <name evidence="22" type="ORF">AXE65_01445</name>
</gene>
<feature type="transmembrane region" description="Helical" evidence="21">
    <location>
        <begin position="281"/>
        <end position="305"/>
    </location>
</feature>
<keyword evidence="9" id="KW-0573">Peptidoglycan synthesis</keyword>
<name>A0A139SUZ2_9GAMM</name>
<evidence type="ECO:0000256" key="17">
    <source>
        <dbReference type="ARBA" id="ARBA00041185"/>
    </source>
</evidence>
<organism evidence="22 23">
    <name type="scientific">Ventosimonas gracilis</name>
    <dbReference type="NCBI Taxonomy" id="1680762"/>
    <lineage>
        <taxon>Bacteria</taxon>
        <taxon>Pseudomonadati</taxon>
        <taxon>Pseudomonadota</taxon>
        <taxon>Gammaproteobacteria</taxon>
        <taxon>Pseudomonadales</taxon>
        <taxon>Ventosimonadaceae</taxon>
        <taxon>Ventosimonas</taxon>
    </lineage>
</organism>
<dbReference type="InterPro" id="IPR018365">
    <property type="entry name" value="Cell_cycle_FtsW-rel_CS"/>
</dbReference>
<evidence type="ECO:0000313" key="22">
    <source>
        <dbReference type="EMBL" id="KXU38407.1"/>
    </source>
</evidence>
<evidence type="ECO:0000256" key="19">
    <source>
        <dbReference type="ARBA" id="ARBA00044770"/>
    </source>
</evidence>
<evidence type="ECO:0000256" key="10">
    <source>
        <dbReference type="ARBA" id="ARBA00022989"/>
    </source>
</evidence>
<dbReference type="EC" id="2.4.99.28" evidence="19"/>
<sequence>MRRFITDFWHRPSPLRPLSLDWLLLGGCLALMALGLVMITSTSVVADNNPYGYLSRQCLNLLAGVLAGLFFLLIPLRLWQRRQVGWWLWGLSIFLLALLLLVAKPANGALRWFDLGVFKVQPAELVKLFVIIYLAGYLLHRRHNLRSSWKGVLIPIVSLFPLGILLNLQPDFGSILVLMGVAGGMLFLAGLNFRHLLFLAGLAGTLVAWLLLDGGYRIERWMHALDPWADRYGNGYQVIQSLIAFASGGWFGVGLGNSVQKHAYLPEAHTDFILAILGEELGFVGVLACLGLFALVCLRALYIGVRAERAGLLFSALLAYGIALLWMGQVLVNFAVNLGLVPTKGLALPFVSYGGSALLACCASLGLLLRIDWEYQQLPVVPADEPEDDRLPDWLQRLRYD</sequence>
<feature type="transmembrane region" description="Helical" evidence="21">
    <location>
        <begin position="59"/>
        <end position="79"/>
    </location>
</feature>
<dbReference type="PANTHER" id="PTHR30474:SF2">
    <property type="entry name" value="PEPTIDOGLYCAN GLYCOSYLTRANSFERASE FTSW-RELATED"/>
    <property type="match status" value="1"/>
</dbReference>
<evidence type="ECO:0000256" key="18">
    <source>
        <dbReference type="ARBA" id="ARBA00041418"/>
    </source>
</evidence>
<dbReference type="GO" id="GO:0032153">
    <property type="term" value="C:cell division site"/>
    <property type="evidence" value="ECO:0007669"/>
    <property type="project" value="TreeGrafter"/>
</dbReference>
<keyword evidence="3" id="KW-1003">Cell membrane</keyword>
<dbReference type="GO" id="GO:0008360">
    <property type="term" value="P:regulation of cell shape"/>
    <property type="evidence" value="ECO:0007669"/>
    <property type="project" value="UniProtKB-KW"/>
</dbReference>
<keyword evidence="6" id="KW-0808">Transferase</keyword>
<feature type="transmembrane region" description="Helical" evidence="21">
    <location>
        <begin position="317"/>
        <end position="340"/>
    </location>
</feature>
<comment type="catalytic activity">
    <reaction evidence="20">
        <text>[GlcNAc-(1-&gt;4)-Mur2Ac(oyl-L-Ala-gamma-D-Glu-L-Lys-D-Ala-D-Ala)](n)-di-trans,octa-cis-undecaprenyl diphosphate + beta-D-GlcNAc-(1-&gt;4)-Mur2Ac(oyl-L-Ala-gamma-D-Glu-L-Lys-D-Ala-D-Ala)-di-trans,octa-cis-undecaprenyl diphosphate = [GlcNAc-(1-&gt;4)-Mur2Ac(oyl-L-Ala-gamma-D-Glu-L-Lys-D-Ala-D-Ala)](n+1)-di-trans,octa-cis-undecaprenyl diphosphate + di-trans,octa-cis-undecaprenyl diphosphate + H(+)</text>
        <dbReference type="Rhea" id="RHEA:23708"/>
        <dbReference type="Rhea" id="RHEA-COMP:9602"/>
        <dbReference type="Rhea" id="RHEA-COMP:9603"/>
        <dbReference type="ChEBI" id="CHEBI:15378"/>
        <dbReference type="ChEBI" id="CHEBI:58405"/>
        <dbReference type="ChEBI" id="CHEBI:60033"/>
        <dbReference type="ChEBI" id="CHEBI:78435"/>
        <dbReference type="EC" id="2.4.99.28"/>
    </reaction>
</comment>
<feature type="transmembrane region" description="Helical" evidence="21">
    <location>
        <begin position="196"/>
        <end position="212"/>
    </location>
</feature>
<keyword evidence="11 21" id="KW-0472">Membrane</keyword>
<dbReference type="AlphaFoldDB" id="A0A139SUZ2"/>
<evidence type="ECO:0000256" key="8">
    <source>
        <dbReference type="ARBA" id="ARBA00022960"/>
    </source>
</evidence>
<feature type="transmembrane region" description="Helical" evidence="21">
    <location>
        <begin position="147"/>
        <end position="166"/>
    </location>
</feature>
<evidence type="ECO:0000256" key="11">
    <source>
        <dbReference type="ARBA" id="ARBA00023136"/>
    </source>
</evidence>
<dbReference type="GO" id="GO:0005886">
    <property type="term" value="C:plasma membrane"/>
    <property type="evidence" value="ECO:0007669"/>
    <property type="project" value="UniProtKB-SubCell"/>
</dbReference>